<dbReference type="Proteomes" id="UP000324800">
    <property type="component" value="Unassembled WGS sequence"/>
</dbReference>
<evidence type="ECO:0000313" key="2">
    <source>
        <dbReference type="EMBL" id="KAA6391626.1"/>
    </source>
</evidence>
<proteinExistence type="predicted"/>
<evidence type="ECO:0000313" key="3">
    <source>
        <dbReference type="Proteomes" id="UP000324800"/>
    </source>
</evidence>
<dbReference type="EMBL" id="SNRW01002818">
    <property type="protein sequence ID" value="KAA6391626.1"/>
    <property type="molecule type" value="Genomic_DNA"/>
</dbReference>
<sequence>NSQTNGGAEGRQSLTEGSLSDEDSCKQPICSEFEWLQGFCTIGISLDLLDKIKKVMGKQKEVPESYYGTKLENLDMTGERASLDVRSETKIRVTTFRLCVLDQKDAVIFSVSINLSDKHEIQKFAIHGIRITEAAMADMVMGFREMVKTDQLSTNHVLRIFAGDDQMRRDVAITSKYAKQVLMTGGVATLLQGEYRYYYRREMTDNAAFTAASTNFKANSITTEVYWHLVQWQWRTLEQQIHLVAINVSKLRNDLIKHMGVTHGDSFNIKGSITNRSGKHQCEHAKVPETKLGQKPKMGPTAATVRHEKMGKRECDHRINRWWYWGFGWCAGRGARMKIGGIYWTRLATIHCICGQNWSQQGKAVPDWSINRIEA</sequence>
<accession>A0A5J4WAD9</accession>
<gene>
    <name evidence="2" type="ORF">EZS28_012845</name>
</gene>
<protein>
    <submittedName>
        <fullName evidence="2">Uncharacterized protein</fullName>
    </submittedName>
</protein>
<feature type="non-terminal residue" evidence="2">
    <location>
        <position position="1"/>
    </location>
</feature>
<feature type="region of interest" description="Disordered" evidence="1">
    <location>
        <begin position="1"/>
        <end position="23"/>
    </location>
</feature>
<name>A0A5J4WAD9_9EUKA</name>
<feature type="compositionally biased region" description="Polar residues" evidence="1">
    <location>
        <begin position="1"/>
        <end position="18"/>
    </location>
</feature>
<evidence type="ECO:0000256" key="1">
    <source>
        <dbReference type="SAM" id="MobiDB-lite"/>
    </source>
</evidence>
<dbReference type="AlphaFoldDB" id="A0A5J4WAD9"/>
<organism evidence="2 3">
    <name type="scientific">Streblomastix strix</name>
    <dbReference type="NCBI Taxonomy" id="222440"/>
    <lineage>
        <taxon>Eukaryota</taxon>
        <taxon>Metamonada</taxon>
        <taxon>Preaxostyla</taxon>
        <taxon>Oxymonadida</taxon>
        <taxon>Streblomastigidae</taxon>
        <taxon>Streblomastix</taxon>
    </lineage>
</organism>
<reference evidence="2 3" key="1">
    <citation type="submission" date="2019-03" db="EMBL/GenBank/DDBJ databases">
        <title>Single cell metagenomics reveals metabolic interactions within the superorganism composed of flagellate Streblomastix strix and complex community of Bacteroidetes bacteria on its surface.</title>
        <authorList>
            <person name="Treitli S.C."/>
            <person name="Kolisko M."/>
            <person name="Husnik F."/>
            <person name="Keeling P."/>
            <person name="Hampl V."/>
        </authorList>
    </citation>
    <scope>NUCLEOTIDE SEQUENCE [LARGE SCALE GENOMIC DNA]</scope>
    <source>
        <strain evidence="2">ST1C</strain>
    </source>
</reference>
<comment type="caution">
    <text evidence="2">The sequence shown here is derived from an EMBL/GenBank/DDBJ whole genome shotgun (WGS) entry which is preliminary data.</text>
</comment>